<dbReference type="AlphaFoldDB" id="A0A0E9RC57"/>
<proteinExistence type="predicted"/>
<protein>
    <submittedName>
        <fullName evidence="1">Uncharacterized protein</fullName>
    </submittedName>
</protein>
<accession>A0A0E9RC57</accession>
<sequence>MRKKKQEMVEKHIEYQKVGSAIAKETQRLNVSLAEDCWDSRPPPVLLG</sequence>
<organism evidence="1">
    <name type="scientific">Anguilla anguilla</name>
    <name type="common">European freshwater eel</name>
    <name type="synonym">Muraena anguilla</name>
    <dbReference type="NCBI Taxonomy" id="7936"/>
    <lineage>
        <taxon>Eukaryota</taxon>
        <taxon>Metazoa</taxon>
        <taxon>Chordata</taxon>
        <taxon>Craniata</taxon>
        <taxon>Vertebrata</taxon>
        <taxon>Euteleostomi</taxon>
        <taxon>Actinopterygii</taxon>
        <taxon>Neopterygii</taxon>
        <taxon>Teleostei</taxon>
        <taxon>Anguilliformes</taxon>
        <taxon>Anguillidae</taxon>
        <taxon>Anguilla</taxon>
    </lineage>
</organism>
<reference evidence="1" key="2">
    <citation type="journal article" date="2015" name="Fish Shellfish Immunol.">
        <title>Early steps in the European eel (Anguilla anguilla)-Vibrio vulnificus interaction in the gills: Role of the RtxA13 toxin.</title>
        <authorList>
            <person name="Callol A."/>
            <person name="Pajuelo D."/>
            <person name="Ebbesson L."/>
            <person name="Teles M."/>
            <person name="MacKenzie S."/>
            <person name="Amaro C."/>
        </authorList>
    </citation>
    <scope>NUCLEOTIDE SEQUENCE</scope>
</reference>
<evidence type="ECO:0000313" key="1">
    <source>
        <dbReference type="EMBL" id="JAH25913.1"/>
    </source>
</evidence>
<dbReference type="EMBL" id="GBXM01082664">
    <property type="protein sequence ID" value="JAH25913.1"/>
    <property type="molecule type" value="Transcribed_RNA"/>
</dbReference>
<reference evidence="1" key="1">
    <citation type="submission" date="2014-11" db="EMBL/GenBank/DDBJ databases">
        <authorList>
            <person name="Amaro Gonzalez C."/>
        </authorList>
    </citation>
    <scope>NUCLEOTIDE SEQUENCE</scope>
</reference>
<name>A0A0E9RC57_ANGAN</name>